<protein>
    <submittedName>
        <fullName evidence="8">DUF4433 domain-containing protein</fullName>
    </submittedName>
</protein>
<keyword evidence="2 6" id="KW-0328">Glycosyltransferase</keyword>
<evidence type="ECO:0000256" key="1">
    <source>
        <dbReference type="ARBA" id="ARBA00022649"/>
    </source>
</evidence>
<feature type="domain" description="DarT" evidence="7">
    <location>
        <begin position="8"/>
        <end position="211"/>
    </location>
</feature>
<evidence type="ECO:0000259" key="7">
    <source>
        <dbReference type="PROSITE" id="PS52018"/>
    </source>
</evidence>
<feature type="binding site" evidence="6">
    <location>
        <position position="51"/>
    </location>
    <ligand>
        <name>NAD(+)</name>
        <dbReference type="ChEBI" id="CHEBI:57540"/>
    </ligand>
</feature>
<keyword evidence="9" id="KW-1185">Reference proteome</keyword>
<evidence type="ECO:0000256" key="6">
    <source>
        <dbReference type="PROSITE-ProRule" id="PRU01362"/>
    </source>
</evidence>
<dbReference type="Pfam" id="PF14487">
    <property type="entry name" value="DarT"/>
    <property type="match status" value="1"/>
</dbReference>
<name>A0A926S1N3_9SPHI</name>
<evidence type="ECO:0000256" key="3">
    <source>
        <dbReference type="ARBA" id="ARBA00022679"/>
    </source>
</evidence>
<dbReference type="Proteomes" id="UP000619078">
    <property type="component" value="Unassembled WGS sequence"/>
</dbReference>
<gene>
    <name evidence="8" type="ORF">IDJ76_14035</name>
</gene>
<dbReference type="EMBL" id="JACWMX010000005">
    <property type="protein sequence ID" value="MBD1394225.1"/>
    <property type="molecule type" value="Genomic_DNA"/>
</dbReference>
<dbReference type="AlphaFoldDB" id="A0A926S1N3"/>
<evidence type="ECO:0000313" key="9">
    <source>
        <dbReference type="Proteomes" id="UP000619078"/>
    </source>
</evidence>
<dbReference type="GO" id="GO:0016779">
    <property type="term" value="F:nucleotidyltransferase activity"/>
    <property type="evidence" value="ECO:0007669"/>
    <property type="project" value="UniProtKB-UniRule"/>
</dbReference>
<evidence type="ECO:0000313" key="8">
    <source>
        <dbReference type="EMBL" id="MBD1394225.1"/>
    </source>
</evidence>
<feature type="active site" evidence="6">
    <location>
        <position position="164"/>
    </location>
</feature>
<feature type="binding site" evidence="6">
    <location>
        <begin position="12"/>
        <end position="14"/>
    </location>
    <ligand>
        <name>NAD(+)</name>
        <dbReference type="ChEBI" id="CHEBI:57540"/>
    </ligand>
</feature>
<dbReference type="PROSITE" id="PS52018">
    <property type="entry name" value="DART"/>
    <property type="match status" value="1"/>
</dbReference>
<evidence type="ECO:0000256" key="4">
    <source>
        <dbReference type="ARBA" id="ARBA00022695"/>
    </source>
</evidence>
<keyword evidence="4 6" id="KW-0548">Nucleotidyltransferase</keyword>
<feature type="active site" description="Proton acceptor" evidence="6">
    <location>
        <position position="51"/>
    </location>
</feature>
<keyword evidence="1 6" id="KW-1277">Toxin-antitoxin system</keyword>
<comment type="similarity">
    <text evidence="6">Belongs to the DarT ADP-ribosyltransferase family.</text>
</comment>
<accession>A0A926S1N3</accession>
<dbReference type="GO" id="GO:0016757">
    <property type="term" value="F:glycosyltransferase activity"/>
    <property type="evidence" value="ECO:0007669"/>
    <property type="project" value="UniProtKB-UniRule"/>
</dbReference>
<comment type="caution">
    <text evidence="8">The sequence shown here is derived from an EMBL/GenBank/DDBJ whole genome shotgun (WGS) entry which is preliminary data.</text>
</comment>
<proteinExistence type="inferred from homology"/>
<dbReference type="GO" id="GO:0003677">
    <property type="term" value="F:DNA binding"/>
    <property type="evidence" value="ECO:0007669"/>
    <property type="project" value="UniProtKB-UniRule"/>
</dbReference>
<keyword evidence="5 6" id="KW-0238">DNA-binding</keyword>
<evidence type="ECO:0000256" key="5">
    <source>
        <dbReference type="ARBA" id="ARBA00023125"/>
    </source>
</evidence>
<keyword evidence="3 6" id="KW-0808">Transferase</keyword>
<reference evidence="8" key="1">
    <citation type="submission" date="2020-09" db="EMBL/GenBank/DDBJ databases">
        <title>Novel species of Mucilaginibacter isolated from a glacier on the Tibetan Plateau.</title>
        <authorList>
            <person name="Liu Q."/>
            <person name="Xin Y.-H."/>
        </authorList>
    </citation>
    <scope>NUCLEOTIDE SEQUENCE</scope>
    <source>
        <strain evidence="8">ZB1P21</strain>
    </source>
</reference>
<evidence type="ECO:0000256" key="2">
    <source>
        <dbReference type="ARBA" id="ARBA00022676"/>
    </source>
</evidence>
<dbReference type="InterPro" id="IPR029494">
    <property type="entry name" value="DarT"/>
</dbReference>
<comment type="catalytic activity">
    <reaction evidence="6">
        <text>a thymidine in DNA + NAD(+) = an N-(ADP-alpha-D-ribosyl)-thymidine in DNA + nicotinamide + H(+)</text>
        <dbReference type="Rhea" id="RHEA:71651"/>
        <dbReference type="Rhea" id="RHEA-COMP:13556"/>
        <dbReference type="Rhea" id="RHEA-COMP:18051"/>
        <dbReference type="ChEBI" id="CHEBI:15378"/>
        <dbReference type="ChEBI" id="CHEBI:17154"/>
        <dbReference type="ChEBI" id="CHEBI:57540"/>
        <dbReference type="ChEBI" id="CHEBI:137386"/>
        <dbReference type="ChEBI" id="CHEBI:191199"/>
    </reaction>
</comment>
<sequence length="212" mass="24632">MVINKNMLYCYRITHRDNLPHILSDGLVNKNHHKAAPDFVAIGNPEIIDVRSTTLVGLDSYGYIGEYIPFYFTPRSIMLYNIVTGYYHPRVPQRSRDEIIVIRCLAQTLAERPKWFFTDGQANDGESGHYADLKELSKIDWDCIQNSQFSKADDYDRPRRYQAEFLVKDIVPAECFESICVYSKKMQLWAQTKVNAAGKMLKVNVIPEYFFQ</sequence>
<comment type="caution">
    <text evidence="6">Lacks conserved residue(s) required for the propagation of feature annotation.</text>
</comment>
<organism evidence="8 9">
    <name type="scientific">Mucilaginibacter glaciei</name>
    <dbReference type="NCBI Taxonomy" id="2772109"/>
    <lineage>
        <taxon>Bacteria</taxon>
        <taxon>Pseudomonadati</taxon>
        <taxon>Bacteroidota</taxon>
        <taxon>Sphingobacteriia</taxon>
        <taxon>Sphingobacteriales</taxon>
        <taxon>Sphingobacteriaceae</taxon>
        <taxon>Mucilaginibacter</taxon>
    </lineage>
</organism>